<dbReference type="SUPFAM" id="SSF53850">
    <property type="entry name" value="Periplasmic binding protein-like II"/>
    <property type="match status" value="1"/>
</dbReference>
<dbReference type="GO" id="GO:0005886">
    <property type="term" value="C:plasma membrane"/>
    <property type="evidence" value="ECO:0007669"/>
    <property type="project" value="UniProtKB-ARBA"/>
</dbReference>
<evidence type="ECO:0000256" key="4">
    <source>
        <dbReference type="ARBA" id="ARBA00022989"/>
    </source>
</evidence>
<dbReference type="Pfam" id="PF10613">
    <property type="entry name" value="Lig_chan-Glu_bd"/>
    <property type="match status" value="1"/>
</dbReference>
<evidence type="ECO:0000256" key="3">
    <source>
        <dbReference type="ARBA" id="ARBA00022692"/>
    </source>
</evidence>
<keyword evidence="6" id="KW-0406">Ion transport</keyword>
<evidence type="ECO:0000256" key="5">
    <source>
        <dbReference type="ARBA" id="ARBA00023054"/>
    </source>
</evidence>
<keyword evidence="14" id="KW-1185">Reference proteome</keyword>
<evidence type="ECO:0000313" key="14">
    <source>
        <dbReference type="Proteomes" id="UP000324222"/>
    </source>
</evidence>
<evidence type="ECO:0000256" key="9">
    <source>
        <dbReference type="ARBA" id="ARBA00023180"/>
    </source>
</evidence>
<dbReference type="FunFam" id="3.40.190.10:FF:000078">
    <property type="entry name" value="glutamate receptor ionotropic, NMDA 3B"/>
    <property type="match status" value="1"/>
</dbReference>
<evidence type="ECO:0000256" key="7">
    <source>
        <dbReference type="ARBA" id="ARBA00023136"/>
    </source>
</evidence>
<name>A0A5B7DB34_PORTR</name>
<organism evidence="13 14">
    <name type="scientific">Portunus trituberculatus</name>
    <name type="common">Swimming crab</name>
    <name type="synonym">Neptunus trituberculatus</name>
    <dbReference type="NCBI Taxonomy" id="210409"/>
    <lineage>
        <taxon>Eukaryota</taxon>
        <taxon>Metazoa</taxon>
        <taxon>Ecdysozoa</taxon>
        <taxon>Arthropoda</taxon>
        <taxon>Crustacea</taxon>
        <taxon>Multicrustacea</taxon>
        <taxon>Malacostraca</taxon>
        <taxon>Eumalacostraca</taxon>
        <taxon>Eucarida</taxon>
        <taxon>Decapoda</taxon>
        <taxon>Pleocyemata</taxon>
        <taxon>Brachyura</taxon>
        <taxon>Eubrachyura</taxon>
        <taxon>Portunoidea</taxon>
        <taxon>Portunidae</taxon>
        <taxon>Portuninae</taxon>
        <taxon>Portunus</taxon>
    </lineage>
</organism>
<evidence type="ECO:0000256" key="10">
    <source>
        <dbReference type="ARBA" id="ARBA00023286"/>
    </source>
</evidence>
<evidence type="ECO:0000256" key="1">
    <source>
        <dbReference type="ARBA" id="ARBA00004141"/>
    </source>
</evidence>
<proteinExistence type="predicted"/>
<keyword evidence="10" id="KW-1071">Ligand-gated ion channel</keyword>
<dbReference type="InterPro" id="IPR019594">
    <property type="entry name" value="Glu/Gly-bd"/>
</dbReference>
<dbReference type="GO" id="GO:0043226">
    <property type="term" value="C:organelle"/>
    <property type="evidence" value="ECO:0007669"/>
    <property type="project" value="UniProtKB-ARBA"/>
</dbReference>
<comment type="caution">
    <text evidence="13">The sequence shown here is derived from an EMBL/GenBank/DDBJ whole genome shotgun (WGS) entry which is preliminary data.</text>
</comment>
<keyword evidence="8 13" id="KW-0675">Receptor</keyword>
<keyword evidence="11" id="KW-0407">Ion channel</keyword>
<evidence type="ECO:0000259" key="12">
    <source>
        <dbReference type="SMART" id="SM00918"/>
    </source>
</evidence>
<comment type="subcellular location">
    <subcellularLocation>
        <location evidence="1">Membrane</location>
        <topology evidence="1">Multi-pass membrane protein</topology>
    </subcellularLocation>
</comment>
<feature type="domain" description="Ionotropic glutamate receptor L-glutamate and glycine-binding" evidence="12">
    <location>
        <begin position="228"/>
        <end position="284"/>
    </location>
</feature>
<keyword evidence="2" id="KW-0813">Transport</keyword>
<keyword evidence="7" id="KW-0472">Membrane</keyword>
<evidence type="ECO:0000256" key="11">
    <source>
        <dbReference type="ARBA" id="ARBA00023303"/>
    </source>
</evidence>
<dbReference type="Proteomes" id="UP000324222">
    <property type="component" value="Unassembled WGS sequence"/>
</dbReference>
<protein>
    <submittedName>
        <fullName evidence="13">Glutamate receptor ionotropic, NMDA 3B</fullName>
    </submittedName>
</protein>
<sequence>MNLRKPRDNETFEARQRTSKEEDNEWWLRYASKLHLNHSESLKLRKRRDVSDGLGNAGFYAHLDALTHDLLEALSLTFLRVYTNGGRNDTIFLQKVARHPGQSWTAWPCTDAALPSGLHRELILVLCDNTTTDQLLAKVMEIVPEVEGGAFTLYEMWSPGGSVGLKSGLAGIWTSNSDFQGRTASYPWTLATARLRLYPQALYERRSDLTGVHFIVTSINDTRAQKSHFDKTLGREVLTGYFGDVWELFKTEMNFTYSVTTPSDGEFGSLTKGRWTGLIGDVLSGQAHVIVAQLSQTYSRAQVIDYSSVLIKFR</sequence>
<reference evidence="13 14" key="1">
    <citation type="submission" date="2019-05" db="EMBL/GenBank/DDBJ databases">
        <title>Another draft genome of Portunus trituberculatus and its Hox gene families provides insights of decapod evolution.</title>
        <authorList>
            <person name="Jeong J.-H."/>
            <person name="Song I."/>
            <person name="Kim S."/>
            <person name="Choi T."/>
            <person name="Kim D."/>
            <person name="Ryu S."/>
            <person name="Kim W."/>
        </authorList>
    </citation>
    <scope>NUCLEOTIDE SEQUENCE [LARGE SCALE GENOMIC DNA]</scope>
    <source>
        <tissue evidence="13">Muscle</tissue>
    </source>
</reference>
<accession>A0A5B7DB34</accession>
<evidence type="ECO:0000256" key="8">
    <source>
        <dbReference type="ARBA" id="ARBA00023170"/>
    </source>
</evidence>
<keyword evidence="9" id="KW-0325">Glycoprotein</keyword>
<dbReference type="GO" id="GO:0015276">
    <property type="term" value="F:ligand-gated monoatomic ion channel activity"/>
    <property type="evidence" value="ECO:0007669"/>
    <property type="project" value="InterPro"/>
</dbReference>
<evidence type="ECO:0000256" key="2">
    <source>
        <dbReference type="ARBA" id="ARBA00022448"/>
    </source>
</evidence>
<evidence type="ECO:0000256" key="6">
    <source>
        <dbReference type="ARBA" id="ARBA00023065"/>
    </source>
</evidence>
<dbReference type="SMART" id="SM00918">
    <property type="entry name" value="Lig_chan-Glu_bd"/>
    <property type="match status" value="1"/>
</dbReference>
<gene>
    <name evidence="13" type="primary">Grin3b_1</name>
    <name evidence="13" type="ORF">E2C01_011214</name>
</gene>
<dbReference type="OrthoDB" id="6363928at2759"/>
<keyword evidence="5" id="KW-0175">Coiled coil</keyword>
<dbReference type="EMBL" id="VSRR010000670">
    <property type="protein sequence ID" value="MPC18335.1"/>
    <property type="molecule type" value="Genomic_DNA"/>
</dbReference>
<evidence type="ECO:0000313" key="13">
    <source>
        <dbReference type="EMBL" id="MPC18335.1"/>
    </source>
</evidence>
<keyword evidence="3" id="KW-0812">Transmembrane</keyword>
<keyword evidence="4" id="KW-1133">Transmembrane helix</keyword>
<dbReference type="AlphaFoldDB" id="A0A5B7DB34"/>
<dbReference type="Gene3D" id="3.40.190.10">
    <property type="entry name" value="Periplasmic binding protein-like II"/>
    <property type="match status" value="1"/>
</dbReference>